<comment type="caution">
    <text evidence="1">The sequence shown here is derived from an EMBL/GenBank/DDBJ whole genome shotgun (WGS) entry which is preliminary data.</text>
</comment>
<evidence type="ECO:0000313" key="2">
    <source>
        <dbReference type="Proteomes" id="UP000238034"/>
    </source>
</evidence>
<dbReference type="Proteomes" id="UP000238034">
    <property type="component" value="Unassembled WGS sequence"/>
</dbReference>
<evidence type="ECO:0000313" key="1">
    <source>
        <dbReference type="EMBL" id="PRY52405.1"/>
    </source>
</evidence>
<keyword evidence="2" id="KW-1185">Reference proteome</keyword>
<reference evidence="1 2" key="1">
    <citation type="submission" date="2018-03" db="EMBL/GenBank/DDBJ databases">
        <title>Genomic Encyclopedia of Type Strains, Phase III (KMG-III): the genomes of soil and plant-associated and newly described type strains.</title>
        <authorList>
            <person name="Whitman W."/>
        </authorList>
    </citation>
    <scope>NUCLEOTIDE SEQUENCE [LARGE SCALE GENOMIC DNA]</scope>
    <source>
        <strain evidence="1 2">CGMCC 1.9313</strain>
    </source>
</reference>
<gene>
    <name evidence="1" type="ORF">B0I27_106166</name>
</gene>
<protein>
    <submittedName>
        <fullName evidence="1">Uncharacterized protein</fullName>
    </submittedName>
</protein>
<name>A0A2T0U3B0_9SPHI</name>
<dbReference type="EMBL" id="PVTH01000006">
    <property type="protein sequence ID" value="PRY52405.1"/>
    <property type="molecule type" value="Genomic_DNA"/>
</dbReference>
<sequence length="61" mass="7228">MSSMINDNIYTTYLFKDRNTNQLIQQLVVRNTVKRYESVLRTIQQLTEKYSLSAQDIVVEN</sequence>
<accession>A0A2T0U3B0</accession>
<organism evidence="1 2">
    <name type="scientific">Arcticibacter pallidicorallinus</name>
    <dbReference type="NCBI Taxonomy" id="1259464"/>
    <lineage>
        <taxon>Bacteria</taxon>
        <taxon>Pseudomonadati</taxon>
        <taxon>Bacteroidota</taxon>
        <taxon>Sphingobacteriia</taxon>
        <taxon>Sphingobacteriales</taxon>
        <taxon>Sphingobacteriaceae</taxon>
        <taxon>Arcticibacter</taxon>
    </lineage>
</organism>
<proteinExistence type="predicted"/>
<dbReference type="AlphaFoldDB" id="A0A2T0U3B0"/>